<evidence type="ECO:0000256" key="4">
    <source>
        <dbReference type="PROSITE-ProRule" id="PRU00169"/>
    </source>
</evidence>
<evidence type="ECO:0000313" key="8">
    <source>
        <dbReference type="Proteomes" id="UP001279660"/>
    </source>
</evidence>
<dbReference type="Pfam" id="PF00196">
    <property type="entry name" value="GerE"/>
    <property type="match status" value="1"/>
</dbReference>
<evidence type="ECO:0000256" key="1">
    <source>
        <dbReference type="ARBA" id="ARBA00023015"/>
    </source>
</evidence>
<feature type="modified residue" description="4-aspartylphosphate" evidence="4">
    <location>
        <position position="59"/>
    </location>
</feature>
<reference evidence="7 8" key="1">
    <citation type="submission" date="2023-11" db="EMBL/GenBank/DDBJ databases">
        <title>MicrobeMod: A computational toolkit for identifying prokaryotic methylation and restriction-modification with nanopore sequencing.</title>
        <authorList>
            <person name="Crits-Christoph A."/>
            <person name="Kang S.C."/>
            <person name="Lee H."/>
            <person name="Ostrov N."/>
        </authorList>
    </citation>
    <scope>NUCLEOTIDE SEQUENCE [LARGE SCALE GENOMIC DNA]</scope>
    <source>
        <strain evidence="7 8">ATCC 14820</strain>
    </source>
</reference>
<protein>
    <submittedName>
        <fullName evidence="7">Response regulator</fullName>
    </submittedName>
</protein>
<evidence type="ECO:0000256" key="2">
    <source>
        <dbReference type="ARBA" id="ARBA00023125"/>
    </source>
</evidence>
<dbReference type="CDD" id="cd06170">
    <property type="entry name" value="LuxR_C_like"/>
    <property type="match status" value="1"/>
</dbReference>
<keyword evidence="4" id="KW-0597">Phosphoprotein</keyword>
<dbReference type="SUPFAM" id="SSF52172">
    <property type="entry name" value="CheY-like"/>
    <property type="match status" value="1"/>
</dbReference>
<organism evidence="7 8">
    <name type="scientific">Sphingomonas echinoides</name>
    <dbReference type="NCBI Taxonomy" id="59803"/>
    <lineage>
        <taxon>Bacteria</taxon>
        <taxon>Pseudomonadati</taxon>
        <taxon>Pseudomonadota</taxon>
        <taxon>Alphaproteobacteria</taxon>
        <taxon>Sphingomonadales</taxon>
        <taxon>Sphingomonadaceae</taxon>
        <taxon>Sphingomonas</taxon>
    </lineage>
</organism>
<dbReference type="InterPro" id="IPR011006">
    <property type="entry name" value="CheY-like_superfamily"/>
</dbReference>
<dbReference type="Gene3D" id="1.10.10.10">
    <property type="entry name" value="Winged helix-like DNA-binding domain superfamily/Winged helix DNA-binding domain"/>
    <property type="match status" value="1"/>
</dbReference>
<evidence type="ECO:0000313" key="7">
    <source>
        <dbReference type="EMBL" id="MDX5986028.1"/>
    </source>
</evidence>
<dbReference type="RefSeq" id="WP_010406922.1">
    <property type="nucleotide sequence ID" value="NZ_JAWXXV010000001.1"/>
</dbReference>
<gene>
    <name evidence="7" type="ORF">SIL82_17360</name>
</gene>
<keyword evidence="2" id="KW-0238">DNA-binding</keyword>
<name>A0ABU4PPD5_9SPHN</name>
<dbReference type="InterPro" id="IPR036388">
    <property type="entry name" value="WH-like_DNA-bd_sf"/>
</dbReference>
<proteinExistence type="predicted"/>
<evidence type="ECO:0000259" key="6">
    <source>
        <dbReference type="PROSITE" id="PS50110"/>
    </source>
</evidence>
<dbReference type="PRINTS" id="PR00038">
    <property type="entry name" value="HTHLUXR"/>
</dbReference>
<dbReference type="PROSITE" id="PS50110">
    <property type="entry name" value="RESPONSE_REGULATORY"/>
    <property type="match status" value="1"/>
</dbReference>
<dbReference type="SMART" id="SM00421">
    <property type="entry name" value="HTH_LUXR"/>
    <property type="match status" value="1"/>
</dbReference>
<keyword evidence="3" id="KW-0804">Transcription</keyword>
<feature type="domain" description="Response regulatory" evidence="6">
    <location>
        <begin position="10"/>
        <end position="124"/>
    </location>
</feature>
<dbReference type="PROSITE" id="PS50043">
    <property type="entry name" value="HTH_LUXR_2"/>
    <property type="match status" value="1"/>
</dbReference>
<dbReference type="CDD" id="cd17537">
    <property type="entry name" value="REC_FixJ"/>
    <property type="match status" value="1"/>
</dbReference>
<dbReference type="InterPro" id="IPR001789">
    <property type="entry name" value="Sig_transdc_resp-reg_receiver"/>
</dbReference>
<evidence type="ECO:0000256" key="3">
    <source>
        <dbReference type="ARBA" id="ARBA00023163"/>
    </source>
</evidence>
<sequence length="217" mass="23418">MPDSRQDKRIIHLVDDEEAIRRSAGFLLRTAGFEVQTYASGTAFLAAAAHATPGCVLLDIRMPGIDGLEVQRLLNERGIAFPVIVLTGHGDISLSVRAIKAGAVDFLEKPFDKATVLHAIEEAFARLANLEAQQLSAIEASVRLAALTPRERDVLEGLVNGQPNKITAYKLGISTRTVEAHRANLTHKLGVRSISDVLRLAFAARLHSPVAECDTAP</sequence>
<dbReference type="Proteomes" id="UP001279660">
    <property type="component" value="Unassembled WGS sequence"/>
</dbReference>
<dbReference type="Pfam" id="PF00072">
    <property type="entry name" value="Response_reg"/>
    <property type="match status" value="1"/>
</dbReference>
<dbReference type="InterPro" id="IPR000792">
    <property type="entry name" value="Tscrpt_reg_LuxR_C"/>
</dbReference>
<dbReference type="SMART" id="SM00448">
    <property type="entry name" value="REC"/>
    <property type="match status" value="1"/>
</dbReference>
<keyword evidence="8" id="KW-1185">Reference proteome</keyword>
<dbReference type="PANTHER" id="PTHR44688:SF16">
    <property type="entry name" value="DNA-BINDING TRANSCRIPTIONAL ACTIVATOR DEVR_DOSR"/>
    <property type="match status" value="1"/>
</dbReference>
<comment type="caution">
    <text evidence="7">The sequence shown here is derived from an EMBL/GenBank/DDBJ whole genome shotgun (WGS) entry which is preliminary data.</text>
</comment>
<dbReference type="EMBL" id="JAWXXV010000001">
    <property type="protein sequence ID" value="MDX5986028.1"/>
    <property type="molecule type" value="Genomic_DNA"/>
</dbReference>
<evidence type="ECO:0000259" key="5">
    <source>
        <dbReference type="PROSITE" id="PS50043"/>
    </source>
</evidence>
<keyword evidence="1" id="KW-0805">Transcription regulation</keyword>
<accession>A0ABU4PPD5</accession>
<dbReference type="Gene3D" id="3.40.50.2300">
    <property type="match status" value="1"/>
</dbReference>
<feature type="domain" description="HTH luxR-type" evidence="5">
    <location>
        <begin position="140"/>
        <end position="205"/>
    </location>
</feature>
<dbReference type="PANTHER" id="PTHR44688">
    <property type="entry name" value="DNA-BINDING TRANSCRIPTIONAL ACTIVATOR DEVR_DOSR"/>
    <property type="match status" value="1"/>
</dbReference>